<dbReference type="AlphaFoldDB" id="A0A5R9GA91"/>
<evidence type="ECO:0000256" key="2">
    <source>
        <dbReference type="SAM" id="SignalP"/>
    </source>
</evidence>
<gene>
    <name evidence="3" type="ORF">FE782_31210</name>
</gene>
<evidence type="ECO:0000256" key="1">
    <source>
        <dbReference type="SAM" id="MobiDB-lite"/>
    </source>
</evidence>
<accession>A0A5R9GA91</accession>
<dbReference type="PROSITE" id="PS51257">
    <property type="entry name" value="PROKAR_LIPOPROTEIN"/>
    <property type="match status" value="1"/>
</dbReference>
<feature type="compositionally biased region" description="Low complexity" evidence="1">
    <location>
        <begin position="32"/>
        <end position="50"/>
    </location>
</feature>
<reference evidence="3 4" key="1">
    <citation type="submission" date="2019-05" db="EMBL/GenBank/DDBJ databases">
        <authorList>
            <person name="Narsing Rao M.P."/>
            <person name="Li W.J."/>
        </authorList>
    </citation>
    <scope>NUCLEOTIDE SEQUENCE [LARGE SCALE GENOMIC DNA]</scope>
    <source>
        <strain evidence="3 4">SYSU_K30003</strain>
    </source>
</reference>
<dbReference type="EMBL" id="VCIW01000039">
    <property type="protein sequence ID" value="TLS48335.1"/>
    <property type="molecule type" value="Genomic_DNA"/>
</dbReference>
<feature type="chain" id="PRO_5039290440" description="Extracellular solute-binding protein" evidence="2">
    <location>
        <begin position="24"/>
        <end position="649"/>
    </location>
</feature>
<organism evidence="3 4">
    <name type="scientific">Paenibacillus antri</name>
    <dbReference type="NCBI Taxonomy" id="2582848"/>
    <lineage>
        <taxon>Bacteria</taxon>
        <taxon>Bacillati</taxon>
        <taxon>Bacillota</taxon>
        <taxon>Bacilli</taxon>
        <taxon>Bacillales</taxon>
        <taxon>Paenibacillaceae</taxon>
        <taxon>Paenibacillus</taxon>
    </lineage>
</organism>
<proteinExistence type="predicted"/>
<comment type="caution">
    <text evidence="3">The sequence shown here is derived from an EMBL/GenBank/DDBJ whole genome shotgun (WGS) entry which is preliminary data.</text>
</comment>
<dbReference type="OrthoDB" id="2486012at2"/>
<feature type="signal peptide" evidence="2">
    <location>
        <begin position="1"/>
        <end position="23"/>
    </location>
</feature>
<protein>
    <recommendedName>
        <fullName evidence="5">Extracellular solute-binding protein</fullName>
    </recommendedName>
</protein>
<dbReference type="Proteomes" id="UP000309676">
    <property type="component" value="Unassembled WGS sequence"/>
</dbReference>
<evidence type="ECO:0008006" key="5">
    <source>
        <dbReference type="Google" id="ProtNLM"/>
    </source>
</evidence>
<dbReference type="Gene3D" id="3.40.190.10">
    <property type="entry name" value="Periplasmic binding protein-like II"/>
    <property type="match status" value="2"/>
</dbReference>
<sequence length="649" mass="73246">MKRSKKGLALVLTIALFASVLTACMGGGDSGGNASPAPSATPTATPSASGDGFQPLPTDVQESSDLSDWTGNSLDLTVWFAHGTTADIDQRKSEGDVVNPEIKRVTGVSLNSDKWFDNNGQTADVKLGLLAASNDWPHIGSNVPVKDLVEADKIYDLTELLPKYAPNIMKKIVQNPAFSTIFGGPNNGDTRVTGGFEGKIYGVPLNIRDYIPEGIDISKTLYSPVEWDFVWVRDDILKKLYPNAKTRKELEQLLETQGHFTENDIFDVPINSKEDFYKFLYDIDALNTKEGSQNVETFFTFSGGDNWPLLTFLSGALNGHTARSNYFTYWDKEEQKVKWMYKEPFFIDTLREMNRLLRDGVASKEAFVDPANTFREKLDNGLYAVSYAWHEPSRELLEKSGKPYGYRRVFLNIPPNSAKFPITTPNPVPNENIVIFKDSVKEEDVPQILRWLDYLVSDAGENLRWWGPRSAGLFEEANDKRQFKDQELADHFVYNKPTDKALYYNLFNGGRESGNRTGVFTFMNNNGASVIHNEFHPEFHYERKPDANLVNTYFNSTRVRKLDMVQTGILPNITSFTATIPEVEETWKARQAFEDALVKVLAASSEAQFEQLYNEFVTLAEQSGYDDATLALIDRTFREENAEYMDNLK</sequence>
<keyword evidence="4" id="KW-1185">Reference proteome</keyword>
<name>A0A5R9GA91_9BACL</name>
<feature type="region of interest" description="Disordered" evidence="1">
    <location>
        <begin position="30"/>
        <end position="67"/>
    </location>
</feature>
<dbReference type="SUPFAM" id="SSF53850">
    <property type="entry name" value="Periplasmic binding protein-like II"/>
    <property type="match status" value="1"/>
</dbReference>
<evidence type="ECO:0000313" key="4">
    <source>
        <dbReference type="Proteomes" id="UP000309676"/>
    </source>
</evidence>
<dbReference type="RefSeq" id="WP_138198256.1">
    <property type="nucleotide sequence ID" value="NZ_VCIW01000039.1"/>
</dbReference>
<evidence type="ECO:0000313" key="3">
    <source>
        <dbReference type="EMBL" id="TLS48335.1"/>
    </source>
</evidence>
<keyword evidence="2" id="KW-0732">Signal</keyword>